<dbReference type="InterPro" id="IPR001789">
    <property type="entry name" value="Sig_transdc_resp-reg_receiver"/>
</dbReference>
<sequence length="53" mass="5868">MSASSFDILFLDLNMPVKDGYETLKDLQSFSQIPAVIVVSGDIQPKAIERLLI</sequence>
<dbReference type="Proteomes" id="UP000054058">
    <property type="component" value="Unassembled WGS sequence"/>
</dbReference>
<comment type="caution">
    <text evidence="3">The sequence shown here is derived from an EMBL/GenBank/DDBJ whole genome shotgun (WGS) entry which is preliminary data.</text>
</comment>
<dbReference type="GO" id="GO:0000160">
    <property type="term" value="P:phosphorelay signal transduction system"/>
    <property type="evidence" value="ECO:0007669"/>
    <property type="project" value="InterPro"/>
</dbReference>
<evidence type="ECO:0000313" key="3">
    <source>
        <dbReference type="EMBL" id="ETX12697.1"/>
    </source>
</evidence>
<dbReference type="Pfam" id="PF00072">
    <property type="entry name" value="Response_reg"/>
    <property type="match status" value="1"/>
</dbReference>
<feature type="domain" description="Response regulatory" evidence="2">
    <location>
        <begin position="1"/>
        <end position="53"/>
    </location>
</feature>
<dbReference type="InterPro" id="IPR011006">
    <property type="entry name" value="CheY-like_superfamily"/>
</dbReference>
<accession>X7E9R6</accession>
<dbReference type="PATRIC" id="fig|1122207.3.peg.486"/>
<dbReference type="SUPFAM" id="SSF52172">
    <property type="entry name" value="CheY-like"/>
    <property type="match status" value="1"/>
</dbReference>
<evidence type="ECO:0000259" key="2">
    <source>
        <dbReference type="PROSITE" id="PS50110"/>
    </source>
</evidence>
<reference evidence="3 4" key="1">
    <citation type="submission" date="2014-01" db="EMBL/GenBank/DDBJ databases">
        <title>Marinomonas ushuaiensis DSM 15871 Genome Sequencing.</title>
        <authorList>
            <person name="Lai Q."/>
            <person name="Shao Z.S."/>
        </authorList>
    </citation>
    <scope>NUCLEOTIDE SEQUENCE [LARGE SCALE GENOMIC DNA]</scope>
    <source>
        <strain evidence="3 4">DSM 15871</strain>
    </source>
</reference>
<name>X7E9R6_9GAMM</name>
<keyword evidence="1" id="KW-0597">Phosphoprotein</keyword>
<dbReference type="eggNOG" id="COG0784">
    <property type="taxonomic scope" value="Bacteria"/>
</dbReference>
<dbReference type="EMBL" id="JAMB01000001">
    <property type="protein sequence ID" value="ETX12697.1"/>
    <property type="molecule type" value="Genomic_DNA"/>
</dbReference>
<dbReference type="PROSITE" id="PS50110">
    <property type="entry name" value="RESPONSE_REGULATORY"/>
    <property type="match status" value="1"/>
</dbReference>
<dbReference type="RefSeq" id="WP_245595715.1">
    <property type="nucleotide sequence ID" value="NZ_JAMB01000001.1"/>
</dbReference>
<evidence type="ECO:0000256" key="1">
    <source>
        <dbReference type="PROSITE-ProRule" id="PRU00169"/>
    </source>
</evidence>
<feature type="modified residue" description="4-aspartylphosphate" evidence="1">
    <location>
        <position position="12"/>
    </location>
</feature>
<dbReference type="Gene3D" id="3.40.50.2300">
    <property type="match status" value="1"/>
</dbReference>
<proteinExistence type="predicted"/>
<keyword evidence="4" id="KW-1185">Reference proteome</keyword>
<protein>
    <recommendedName>
        <fullName evidence="2">Response regulatory domain-containing protein</fullName>
    </recommendedName>
</protein>
<dbReference type="STRING" id="1122207.MUS1_02375"/>
<evidence type="ECO:0000313" key="4">
    <source>
        <dbReference type="Proteomes" id="UP000054058"/>
    </source>
</evidence>
<dbReference type="AlphaFoldDB" id="X7E9R6"/>
<organism evidence="3 4">
    <name type="scientific">Marinomonas ushuaiensis DSM 15871</name>
    <dbReference type="NCBI Taxonomy" id="1122207"/>
    <lineage>
        <taxon>Bacteria</taxon>
        <taxon>Pseudomonadati</taxon>
        <taxon>Pseudomonadota</taxon>
        <taxon>Gammaproteobacteria</taxon>
        <taxon>Oceanospirillales</taxon>
        <taxon>Oceanospirillaceae</taxon>
        <taxon>Marinomonas</taxon>
    </lineage>
</organism>
<gene>
    <name evidence="3" type="ORF">MUS1_02375</name>
</gene>